<gene>
    <name evidence="3" type="ORF">FOZ63_016791</name>
</gene>
<accession>A0A7J6QKA9</accession>
<feature type="non-terminal residue" evidence="3">
    <location>
        <position position="185"/>
    </location>
</feature>
<dbReference type="AlphaFoldDB" id="A0A7J6QKA9"/>
<proteinExistence type="predicted"/>
<feature type="non-terminal residue" evidence="3">
    <location>
        <position position="1"/>
    </location>
</feature>
<feature type="region of interest" description="Disordered" evidence="2">
    <location>
        <begin position="157"/>
        <end position="185"/>
    </location>
</feature>
<reference evidence="3 4" key="1">
    <citation type="submission" date="2020-04" db="EMBL/GenBank/DDBJ databases">
        <title>Perkinsus olseni comparative genomics.</title>
        <authorList>
            <person name="Bogema D.R."/>
        </authorList>
    </citation>
    <scope>NUCLEOTIDE SEQUENCE [LARGE SCALE GENOMIC DNA]</scope>
    <source>
        <strain evidence="3 4">ATCC PRA-207</strain>
    </source>
</reference>
<evidence type="ECO:0000256" key="1">
    <source>
        <dbReference type="SAM" id="Coils"/>
    </source>
</evidence>
<name>A0A7J6QKA9_PEROL</name>
<evidence type="ECO:0000313" key="3">
    <source>
        <dbReference type="EMBL" id="KAF4709039.1"/>
    </source>
</evidence>
<keyword evidence="4" id="KW-1185">Reference proteome</keyword>
<feature type="coiled-coil region" evidence="1">
    <location>
        <begin position="69"/>
        <end position="96"/>
    </location>
</feature>
<protein>
    <submittedName>
        <fullName evidence="3">Uncharacterized protein</fullName>
    </submittedName>
</protein>
<organism evidence="3 4">
    <name type="scientific">Perkinsus olseni</name>
    <name type="common">Perkinsus atlanticus</name>
    <dbReference type="NCBI Taxonomy" id="32597"/>
    <lineage>
        <taxon>Eukaryota</taxon>
        <taxon>Sar</taxon>
        <taxon>Alveolata</taxon>
        <taxon>Perkinsozoa</taxon>
        <taxon>Perkinsea</taxon>
        <taxon>Perkinsida</taxon>
        <taxon>Perkinsidae</taxon>
        <taxon>Perkinsus</taxon>
    </lineage>
</organism>
<dbReference type="EMBL" id="JABANO010032171">
    <property type="protein sequence ID" value="KAF4709039.1"/>
    <property type="molecule type" value="Genomic_DNA"/>
</dbReference>
<comment type="caution">
    <text evidence="3">The sequence shown here is derived from an EMBL/GenBank/DDBJ whole genome shotgun (WGS) entry which is preliminary data.</text>
</comment>
<dbReference type="Proteomes" id="UP000553632">
    <property type="component" value="Unassembled WGS sequence"/>
</dbReference>
<feature type="compositionally biased region" description="Basic and acidic residues" evidence="2">
    <location>
        <begin position="13"/>
        <end position="22"/>
    </location>
</feature>
<evidence type="ECO:0000256" key="2">
    <source>
        <dbReference type="SAM" id="MobiDB-lite"/>
    </source>
</evidence>
<evidence type="ECO:0000313" key="4">
    <source>
        <dbReference type="Proteomes" id="UP000553632"/>
    </source>
</evidence>
<feature type="region of interest" description="Disordered" evidence="2">
    <location>
        <begin position="1"/>
        <end position="22"/>
    </location>
</feature>
<keyword evidence="1" id="KW-0175">Coiled coil</keyword>
<sequence>VTRIGSARCSAARGDRPRERHVKVDSARRPRLVAGMSSNVYYLQRKLTEADARVSAQDSTISNQIRHDNALLRSELERMRTDLREEKRRSGDLRRKLIAANKNLDSTTARLKQVSAGVSKIGALVKYSAAHETPLAERKLPVIPELPVAAALGSSKVYGAQPKGGHRQLTPRVRTSGGEIPFRPS</sequence>